<sequence length="98" mass="11347">MNARTIRESYCVGTDGWLLERIWQMEFYRAATQVLPAHIFISPDVGTYWGSKGYVDFFVNDGRSWAIELLWDSASASDHKCRFESIYKRSSRNGQPTT</sequence>
<evidence type="ECO:0000313" key="3">
    <source>
        <dbReference type="Proteomes" id="UP000247702"/>
    </source>
</evidence>
<dbReference type="OrthoDB" id="2408259at2759"/>
<dbReference type="EMBL" id="BLAL01000011">
    <property type="protein sequence ID" value="GES73770.1"/>
    <property type="molecule type" value="Genomic_DNA"/>
</dbReference>
<organism evidence="1 3">
    <name type="scientific">Rhizophagus clarus</name>
    <dbReference type="NCBI Taxonomy" id="94130"/>
    <lineage>
        <taxon>Eukaryota</taxon>
        <taxon>Fungi</taxon>
        <taxon>Fungi incertae sedis</taxon>
        <taxon>Mucoromycota</taxon>
        <taxon>Glomeromycotina</taxon>
        <taxon>Glomeromycetes</taxon>
        <taxon>Glomerales</taxon>
        <taxon>Glomeraceae</taxon>
        <taxon>Rhizophagus</taxon>
    </lineage>
</organism>
<evidence type="ECO:0000313" key="1">
    <source>
        <dbReference type="EMBL" id="GBC04610.1"/>
    </source>
</evidence>
<gene>
    <name evidence="2" type="ORF">RCL2_000128500</name>
    <name evidence="1" type="ORF">RclHR1_05780001</name>
</gene>
<dbReference type="Proteomes" id="UP000247702">
    <property type="component" value="Unassembled WGS sequence"/>
</dbReference>
<dbReference type="STRING" id="94130.A0A2Z6S631"/>
<dbReference type="Proteomes" id="UP000615446">
    <property type="component" value="Unassembled WGS sequence"/>
</dbReference>
<comment type="caution">
    <text evidence="1">The sequence shown here is derived from an EMBL/GenBank/DDBJ whole genome shotgun (WGS) entry which is preliminary data.</text>
</comment>
<keyword evidence="2" id="KW-0346">Stress response</keyword>
<reference evidence="2" key="2">
    <citation type="submission" date="2019-10" db="EMBL/GenBank/DDBJ databases">
        <title>Conservation and host-specific expression of non-tandemly repeated heterogenous ribosome RNA gene in arbuscular mycorrhizal fungi.</title>
        <authorList>
            <person name="Maeda T."/>
            <person name="Kobayashi Y."/>
            <person name="Nakagawa T."/>
            <person name="Ezawa T."/>
            <person name="Yamaguchi K."/>
            <person name="Bino T."/>
            <person name="Nishimoto Y."/>
            <person name="Shigenobu S."/>
            <person name="Kawaguchi M."/>
        </authorList>
    </citation>
    <scope>NUCLEOTIDE SEQUENCE</scope>
    <source>
        <strain evidence="2">HR1</strain>
    </source>
</reference>
<keyword evidence="3" id="KW-1185">Reference proteome</keyword>
<dbReference type="AlphaFoldDB" id="A0A2Z6S631"/>
<accession>A0A2Z6S631</accession>
<evidence type="ECO:0000313" key="2">
    <source>
        <dbReference type="EMBL" id="GES73770.1"/>
    </source>
</evidence>
<name>A0A2Z6S631_9GLOM</name>
<dbReference type="EMBL" id="BEXD01003957">
    <property type="protein sequence ID" value="GBC04610.1"/>
    <property type="molecule type" value="Genomic_DNA"/>
</dbReference>
<reference evidence="1 3" key="1">
    <citation type="submission" date="2017-11" db="EMBL/GenBank/DDBJ databases">
        <title>The genome of Rhizophagus clarus HR1 reveals common genetic basis of auxotrophy among arbuscular mycorrhizal fungi.</title>
        <authorList>
            <person name="Kobayashi Y."/>
        </authorList>
    </citation>
    <scope>NUCLEOTIDE SEQUENCE [LARGE SCALE GENOMIC DNA]</scope>
    <source>
        <strain evidence="1 3">HR1</strain>
    </source>
</reference>
<proteinExistence type="predicted"/>
<protein>
    <submittedName>
        <fullName evidence="2">Heat shock protein Hsp70 family protein</fullName>
    </submittedName>
</protein>